<organism evidence="2 3">
    <name type="scientific">Oceaniferula marina</name>
    <dbReference type="NCBI Taxonomy" id="2748318"/>
    <lineage>
        <taxon>Bacteria</taxon>
        <taxon>Pseudomonadati</taxon>
        <taxon>Verrucomicrobiota</taxon>
        <taxon>Verrucomicrobiia</taxon>
        <taxon>Verrucomicrobiales</taxon>
        <taxon>Verrucomicrobiaceae</taxon>
        <taxon>Oceaniferula</taxon>
    </lineage>
</organism>
<dbReference type="EMBL" id="JACBAZ010000001">
    <property type="protein sequence ID" value="NWK54731.1"/>
    <property type="molecule type" value="Genomic_DNA"/>
</dbReference>
<dbReference type="Gene3D" id="3.40.50.620">
    <property type="entry name" value="HUPs"/>
    <property type="match status" value="1"/>
</dbReference>
<evidence type="ECO:0000313" key="2">
    <source>
        <dbReference type="EMBL" id="NWK54731.1"/>
    </source>
</evidence>
<evidence type="ECO:0000259" key="1">
    <source>
        <dbReference type="Pfam" id="PF01902"/>
    </source>
</evidence>
<proteinExistence type="predicted"/>
<protein>
    <submittedName>
        <fullName evidence="2">Adenine nucleotide alpha hydrolase</fullName>
    </submittedName>
</protein>
<dbReference type="RefSeq" id="WP_178931241.1">
    <property type="nucleotide sequence ID" value="NZ_JACBAZ010000001.1"/>
</dbReference>
<feature type="domain" description="Diphthamide synthase" evidence="1">
    <location>
        <begin position="5"/>
        <end position="210"/>
    </location>
</feature>
<accession>A0A851GG05</accession>
<keyword evidence="2" id="KW-0378">Hydrolase</keyword>
<reference evidence="2 3" key="1">
    <citation type="submission" date="2020-07" db="EMBL/GenBank/DDBJ databases">
        <title>Roseicoccus Jingziensis gen. nov., sp. nov., isolated from coastal seawater.</title>
        <authorList>
            <person name="Feng X."/>
        </authorList>
    </citation>
    <scope>NUCLEOTIDE SEQUENCE [LARGE SCALE GENOMIC DNA]</scope>
    <source>
        <strain evidence="2 3">N1E253</strain>
    </source>
</reference>
<gene>
    <name evidence="2" type="ORF">HW115_03865</name>
</gene>
<dbReference type="AlphaFoldDB" id="A0A851GG05"/>
<dbReference type="Gene3D" id="3.90.1490.10">
    <property type="entry name" value="putative n-type atp pyrophosphatase, domain 2"/>
    <property type="match status" value="1"/>
</dbReference>
<dbReference type="InterPro" id="IPR014729">
    <property type="entry name" value="Rossmann-like_a/b/a_fold"/>
</dbReference>
<keyword evidence="3" id="KW-1185">Reference proteome</keyword>
<name>A0A851GG05_9BACT</name>
<dbReference type="Proteomes" id="UP000557872">
    <property type="component" value="Unassembled WGS sequence"/>
</dbReference>
<dbReference type="SUPFAM" id="SSF52402">
    <property type="entry name" value="Adenine nucleotide alpha hydrolases-like"/>
    <property type="match status" value="1"/>
</dbReference>
<comment type="caution">
    <text evidence="2">The sequence shown here is derived from an EMBL/GenBank/DDBJ whole genome shotgun (WGS) entry which is preliminary data.</text>
</comment>
<sequence length="225" mass="25278">MMKKRVLLSWSSGKDCAWALHVLKQDPEVELLGLFTTVNEAFDRVAMHAVRNELVQAQAQSAGLPLELIPIPYPCTNEDYEERMGDFVSRCLERGVEYMAFGDLYLEDVRQYREKQLEGSGIQPMFPIWGLDTKELSQEMLASGLRAMITCVDPKQVPVELAGKEYDADFLSQLPDGMDPCGENGEFHSFSFDGPMYEKPVPFHLGEVVEREGFVFADLLPGASS</sequence>
<dbReference type="InterPro" id="IPR002761">
    <property type="entry name" value="Diphthami_syn_dom"/>
</dbReference>
<dbReference type="GO" id="GO:0016787">
    <property type="term" value="F:hydrolase activity"/>
    <property type="evidence" value="ECO:0007669"/>
    <property type="project" value="UniProtKB-KW"/>
</dbReference>
<evidence type="ECO:0000313" key="3">
    <source>
        <dbReference type="Proteomes" id="UP000557872"/>
    </source>
</evidence>
<dbReference type="Pfam" id="PF01902">
    <property type="entry name" value="Diphthami_syn_2"/>
    <property type="match status" value="1"/>
</dbReference>